<sequence>MRAAWLVRRRAPVRPADLGPGAVDSASSSTTMTFAVDGRPLAGKAVTSTGAQGLSRKAARMGGLADARAGQGAELEDPGEAVAGRPAAAVGLPASDGLAAGGTAGRASTVDGSSRGASAGKTGLAVGGFMVTRGIAWSRAREGERGFGGASRVCRSGDVWNRRPAGNVSTSASWTRVQRTRPKYPVISFSKKTNIRALSTRIPKH</sequence>
<evidence type="ECO:0000313" key="1">
    <source>
        <dbReference type="EMBL" id="KAE9025116.1"/>
    </source>
</evidence>
<accession>A0A6A3M0M4</accession>
<evidence type="ECO:0000313" key="2">
    <source>
        <dbReference type="Proteomes" id="UP000460718"/>
    </source>
</evidence>
<protein>
    <submittedName>
        <fullName evidence="1">Uncharacterized protein</fullName>
    </submittedName>
</protein>
<gene>
    <name evidence="1" type="ORF">PF011_g3180</name>
</gene>
<dbReference type="Proteomes" id="UP000460718">
    <property type="component" value="Unassembled WGS sequence"/>
</dbReference>
<dbReference type="EMBL" id="QXFW01000103">
    <property type="protein sequence ID" value="KAE9025116.1"/>
    <property type="molecule type" value="Genomic_DNA"/>
</dbReference>
<organism evidence="1 2">
    <name type="scientific">Phytophthora fragariae</name>
    <dbReference type="NCBI Taxonomy" id="53985"/>
    <lineage>
        <taxon>Eukaryota</taxon>
        <taxon>Sar</taxon>
        <taxon>Stramenopiles</taxon>
        <taxon>Oomycota</taxon>
        <taxon>Peronosporomycetes</taxon>
        <taxon>Peronosporales</taxon>
        <taxon>Peronosporaceae</taxon>
        <taxon>Phytophthora</taxon>
    </lineage>
</organism>
<proteinExistence type="predicted"/>
<dbReference type="AlphaFoldDB" id="A0A6A3M0M4"/>
<reference evidence="1 2" key="1">
    <citation type="submission" date="2018-09" db="EMBL/GenBank/DDBJ databases">
        <title>Genomic investigation of the strawberry pathogen Phytophthora fragariae indicates pathogenicity is determined by transcriptional variation in three key races.</title>
        <authorList>
            <person name="Adams T.M."/>
            <person name="Armitage A.D."/>
            <person name="Sobczyk M.K."/>
            <person name="Bates H.J."/>
            <person name="Dunwell J.M."/>
            <person name="Nellist C.F."/>
            <person name="Harrison R.J."/>
        </authorList>
    </citation>
    <scope>NUCLEOTIDE SEQUENCE [LARGE SCALE GENOMIC DNA]</scope>
    <source>
        <strain evidence="1 2">SCRP245</strain>
    </source>
</reference>
<comment type="caution">
    <text evidence="1">The sequence shown here is derived from an EMBL/GenBank/DDBJ whole genome shotgun (WGS) entry which is preliminary data.</text>
</comment>
<name>A0A6A3M0M4_9STRA</name>